<accession>A0A9W3BVF4</accession>
<dbReference type="AlphaFoldDB" id="A0A9W3BVF4"/>
<gene>
    <name evidence="7" type="primary">LOC130495816</name>
</gene>
<organism evidence="6 7">
    <name type="scientific">Raphanus sativus</name>
    <name type="common">Radish</name>
    <name type="synonym">Raphanus raphanistrum var. sativus</name>
    <dbReference type="NCBI Taxonomy" id="3726"/>
    <lineage>
        <taxon>Eukaryota</taxon>
        <taxon>Viridiplantae</taxon>
        <taxon>Streptophyta</taxon>
        <taxon>Embryophyta</taxon>
        <taxon>Tracheophyta</taxon>
        <taxon>Spermatophyta</taxon>
        <taxon>Magnoliopsida</taxon>
        <taxon>eudicotyledons</taxon>
        <taxon>Gunneridae</taxon>
        <taxon>Pentapetalae</taxon>
        <taxon>rosids</taxon>
        <taxon>malvids</taxon>
        <taxon>Brassicales</taxon>
        <taxon>Brassicaceae</taxon>
        <taxon>Brassiceae</taxon>
        <taxon>Raphanus</taxon>
    </lineage>
</organism>
<dbReference type="InterPro" id="IPR006564">
    <property type="entry name" value="Znf_PMZ"/>
</dbReference>
<dbReference type="OrthoDB" id="1108946at2759"/>
<keyword evidence="3" id="KW-0862">Zinc</keyword>
<dbReference type="PROSITE" id="PS50966">
    <property type="entry name" value="ZF_SWIM"/>
    <property type="match status" value="1"/>
</dbReference>
<reference evidence="6" key="1">
    <citation type="journal article" date="2019" name="Database">
        <title>The radish genome database (RadishGD): an integrated information resource for radish genomics.</title>
        <authorList>
            <person name="Yu H.J."/>
            <person name="Baek S."/>
            <person name="Lee Y.J."/>
            <person name="Cho A."/>
            <person name="Mun J.H."/>
        </authorList>
    </citation>
    <scope>NUCLEOTIDE SEQUENCE [LARGE SCALE GENOMIC DNA]</scope>
    <source>
        <strain evidence="6">cv. WK10039</strain>
    </source>
</reference>
<sequence length="269" mass="31557">METPTPKVIKGLVKFHLGVMISYSTALHGKNLAVCERRGSPQDIYKMMHCYLHMVEQYVEYVEEHIEKGKWARVFVPRHRYNLDTSNSVKSMNNVFKEAWRCALIPMLDCIIRTFSDWFNQHRKDVASGSVETKLVPLVENYLHDLWAVARTLPVRELNSYELEYEITSNDGNMYLASLVTKSCSCKVWDYEKFPCLHGLAAYIYYTKDVDGGVGRRRDIQIVYHELCSRYYWAEMWALAYSRTLYVVSDRSSWNLPDHIKEFQIIPPD</sequence>
<keyword evidence="2 4" id="KW-0863">Zinc-finger</keyword>
<proteinExistence type="predicted"/>
<evidence type="ECO:0000313" key="6">
    <source>
        <dbReference type="Proteomes" id="UP000504610"/>
    </source>
</evidence>
<protein>
    <submittedName>
        <fullName evidence="7">Uncharacterized protein LOC130495816</fullName>
    </submittedName>
</protein>
<evidence type="ECO:0000313" key="7">
    <source>
        <dbReference type="RefSeq" id="XP_056843325.1"/>
    </source>
</evidence>
<evidence type="ECO:0000256" key="2">
    <source>
        <dbReference type="ARBA" id="ARBA00022771"/>
    </source>
</evidence>
<dbReference type="GO" id="GO:0008270">
    <property type="term" value="F:zinc ion binding"/>
    <property type="evidence" value="ECO:0007669"/>
    <property type="project" value="UniProtKB-KW"/>
</dbReference>
<keyword evidence="1" id="KW-0479">Metal-binding</keyword>
<reference evidence="7" key="2">
    <citation type="submission" date="2025-08" db="UniProtKB">
        <authorList>
            <consortium name="RefSeq"/>
        </authorList>
    </citation>
    <scope>IDENTIFICATION</scope>
    <source>
        <tissue evidence="7">Leaf</tissue>
    </source>
</reference>
<feature type="domain" description="SWIM-type" evidence="5">
    <location>
        <begin position="165"/>
        <end position="207"/>
    </location>
</feature>
<dbReference type="KEGG" id="rsz:130495816"/>
<dbReference type="Pfam" id="PF04434">
    <property type="entry name" value="SWIM"/>
    <property type="match status" value="1"/>
</dbReference>
<dbReference type="SMART" id="SM00575">
    <property type="entry name" value="ZnF_PMZ"/>
    <property type="match status" value="1"/>
</dbReference>
<evidence type="ECO:0000256" key="3">
    <source>
        <dbReference type="ARBA" id="ARBA00022833"/>
    </source>
</evidence>
<dbReference type="RefSeq" id="XP_056843325.1">
    <property type="nucleotide sequence ID" value="XM_056987345.1"/>
</dbReference>
<evidence type="ECO:0000259" key="5">
    <source>
        <dbReference type="PROSITE" id="PS50966"/>
    </source>
</evidence>
<dbReference type="InterPro" id="IPR007527">
    <property type="entry name" value="Znf_SWIM"/>
</dbReference>
<dbReference type="GeneID" id="130495816"/>
<keyword evidence="6" id="KW-1185">Reference proteome</keyword>
<evidence type="ECO:0000256" key="1">
    <source>
        <dbReference type="ARBA" id="ARBA00022723"/>
    </source>
</evidence>
<evidence type="ECO:0000256" key="4">
    <source>
        <dbReference type="PROSITE-ProRule" id="PRU00325"/>
    </source>
</evidence>
<name>A0A9W3BVF4_RAPSA</name>
<dbReference type="Proteomes" id="UP000504610">
    <property type="component" value="Chromosome 6"/>
</dbReference>